<keyword evidence="2" id="KW-1185">Reference proteome</keyword>
<dbReference type="EMBL" id="JAESWB010000365">
    <property type="protein sequence ID" value="MBL4954784.1"/>
    <property type="molecule type" value="Genomic_DNA"/>
</dbReference>
<evidence type="ECO:0000313" key="1">
    <source>
        <dbReference type="EMBL" id="MBL4954784.1"/>
    </source>
</evidence>
<accession>A0ABS1TUR0</accession>
<dbReference type="Proteomes" id="UP000623967">
    <property type="component" value="Unassembled WGS sequence"/>
</dbReference>
<dbReference type="InterPro" id="IPR042251">
    <property type="entry name" value="EutC_C"/>
</dbReference>
<dbReference type="Pfam" id="PF05985">
    <property type="entry name" value="EutC"/>
    <property type="match status" value="1"/>
</dbReference>
<dbReference type="RefSeq" id="WP_202656083.1">
    <property type="nucleotide sequence ID" value="NZ_JAESWB010000365.1"/>
</dbReference>
<proteinExistence type="predicted"/>
<protein>
    <submittedName>
        <fullName evidence="1">Ethanolamine ammonia-lyase light chain EutC</fullName>
    </submittedName>
</protein>
<gene>
    <name evidence="1" type="ORF">JK635_21735</name>
</gene>
<organism evidence="1 2">
    <name type="scientific">Neobacillus paridis</name>
    <dbReference type="NCBI Taxonomy" id="2803862"/>
    <lineage>
        <taxon>Bacteria</taxon>
        <taxon>Bacillati</taxon>
        <taxon>Bacillota</taxon>
        <taxon>Bacilli</taxon>
        <taxon>Bacillales</taxon>
        <taxon>Bacillaceae</taxon>
        <taxon>Neobacillus</taxon>
    </lineage>
</organism>
<evidence type="ECO:0000313" key="2">
    <source>
        <dbReference type="Proteomes" id="UP000623967"/>
    </source>
</evidence>
<sequence>MVISKIHEGGLAPVEAGAYLAGLIQTILEQKASGINLNKYHKFQ</sequence>
<reference evidence="1 2" key="1">
    <citation type="submission" date="2021-01" db="EMBL/GenBank/DDBJ databases">
        <title>Genome public.</title>
        <authorList>
            <person name="Liu C."/>
            <person name="Sun Q."/>
        </authorList>
    </citation>
    <scope>NUCLEOTIDE SEQUENCE [LARGE SCALE GENOMIC DNA]</scope>
    <source>
        <strain evidence="1 2">YIM B02564</strain>
    </source>
</reference>
<dbReference type="Gene3D" id="3.40.50.11240">
    <property type="entry name" value="Ethanolamine ammonia-lyase light chain (EutC)"/>
    <property type="match status" value="1"/>
</dbReference>
<name>A0ABS1TUR0_9BACI</name>
<dbReference type="InterPro" id="IPR009246">
    <property type="entry name" value="EutC"/>
</dbReference>
<comment type="caution">
    <text evidence="1">The sequence shown here is derived from an EMBL/GenBank/DDBJ whole genome shotgun (WGS) entry which is preliminary data.</text>
</comment>